<dbReference type="Gene3D" id="3.50.50.60">
    <property type="entry name" value="FAD/NAD(P)-binding domain"/>
    <property type="match status" value="1"/>
</dbReference>
<dbReference type="PANTHER" id="PTHR13847:SF260">
    <property type="entry name" value="FAD DEPENDENT OXIDOREDUCTASE DOMAIN-CONTAINING PROTEIN"/>
    <property type="match status" value="1"/>
</dbReference>
<comment type="caution">
    <text evidence="3">The sequence shown here is derived from an EMBL/GenBank/DDBJ whole genome shotgun (WGS) entry which is preliminary data.</text>
</comment>
<dbReference type="Proteomes" id="UP001244011">
    <property type="component" value="Unassembled WGS sequence"/>
</dbReference>
<evidence type="ECO:0000313" key="3">
    <source>
        <dbReference type="EMBL" id="KAK1767914.1"/>
    </source>
</evidence>
<dbReference type="PANTHER" id="PTHR13847">
    <property type="entry name" value="SARCOSINE DEHYDROGENASE-RELATED"/>
    <property type="match status" value="1"/>
</dbReference>
<dbReference type="EMBL" id="MU839007">
    <property type="protein sequence ID" value="KAK1767914.1"/>
    <property type="molecule type" value="Genomic_DNA"/>
</dbReference>
<proteinExistence type="predicted"/>
<organism evidence="3 4">
    <name type="scientific">Phialemonium atrogriseum</name>
    <dbReference type="NCBI Taxonomy" id="1093897"/>
    <lineage>
        <taxon>Eukaryota</taxon>
        <taxon>Fungi</taxon>
        <taxon>Dikarya</taxon>
        <taxon>Ascomycota</taxon>
        <taxon>Pezizomycotina</taxon>
        <taxon>Sordariomycetes</taxon>
        <taxon>Sordariomycetidae</taxon>
        <taxon>Cephalothecales</taxon>
        <taxon>Cephalothecaceae</taxon>
        <taxon>Phialemonium</taxon>
    </lineage>
</organism>
<dbReference type="GO" id="GO:0005737">
    <property type="term" value="C:cytoplasm"/>
    <property type="evidence" value="ECO:0007669"/>
    <property type="project" value="TreeGrafter"/>
</dbReference>
<dbReference type="RefSeq" id="XP_060284127.1">
    <property type="nucleotide sequence ID" value="XM_060431467.1"/>
</dbReference>
<sequence>MSGALEGIYEPGIVDPGVPVSSPTKPFWHSNPHPHANHQSPWPTTAVDVVVIGSGISGMSLVRTLLSTHRPDLRVVLVEARSLCSGATARNGGHIKTMTFAMWEERRRSFGIAEAVRLSEFEHSHLETMAAAIREAGVDCDLVLTEGVEAYYDRKSFDRAVAGLEDMRAHAPHLADKHTVYTDRDRLRRVMKLSPRCVGAIGVPAASLWPYKWITGVLGGFIDAGRLNVQTHTTVRAVEDRDGDEFAVVRTDRGDIKARHVVHATNAWLGHLLPELRPFISPVRGNVVHYGPVPAKSKSDNDDDNRVKADQASSKATNSALGLDPRFSLWLRYGDKDYDYVIQRRDGGVVAGRANTGRRTTGDDGETDLPAMAHLRGLGDEVVASPVPGAAAHVTHAWSGILAFSQDAVPFAGRLPPALFPGRGHQWVCGGYHATGMIKAFRTAQMVARLILGEDVGDEYPRSILVTEGRIAALRRSLDLGELPVFKAKL</sequence>
<feature type="compositionally biased region" description="Basic and acidic residues" evidence="1">
    <location>
        <begin position="297"/>
        <end position="309"/>
    </location>
</feature>
<dbReference type="GeneID" id="85314654"/>
<dbReference type="Gene3D" id="3.30.9.10">
    <property type="entry name" value="D-Amino Acid Oxidase, subunit A, domain 2"/>
    <property type="match status" value="1"/>
</dbReference>
<dbReference type="InterPro" id="IPR006076">
    <property type="entry name" value="FAD-dep_OxRdtase"/>
</dbReference>
<accession>A0AAJ0C384</accession>
<feature type="domain" description="FAD dependent oxidoreductase" evidence="2">
    <location>
        <begin position="48"/>
        <end position="450"/>
    </location>
</feature>
<reference evidence="3" key="1">
    <citation type="submission" date="2023-06" db="EMBL/GenBank/DDBJ databases">
        <title>Genome-scale phylogeny and comparative genomics of the fungal order Sordariales.</title>
        <authorList>
            <consortium name="Lawrence Berkeley National Laboratory"/>
            <person name="Hensen N."/>
            <person name="Bonometti L."/>
            <person name="Westerberg I."/>
            <person name="Brannstrom I.O."/>
            <person name="Guillou S."/>
            <person name="Cros-Aarteil S."/>
            <person name="Calhoun S."/>
            <person name="Haridas S."/>
            <person name="Kuo A."/>
            <person name="Mondo S."/>
            <person name="Pangilinan J."/>
            <person name="Riley R."/>
            <person name="Labutti K."/>
            <person name="Andreopoulos B."/>
            <person name="Lipzen A."/>
            <person name="Chen C."/>
            <person name="Yanf M."/>
            <person name="Daum C."/>
            <person name="Ng V."/>
            <person name="Clum A."/>
            <person name="Steindorff A."/>
            <person name="Ohm R."/>
            <person name="Martin F."/>
            <person name="Silar P."/>
            <person name="Natvig D."/>
            <person name="Lalanne C."/>
            <person name="Gautier V."/>
            <person name="Ament-Velasquez S.L."/>
            <person name="Kruys A."/>
            <person name="Hutchinson M.I."/>
            <person name="Powell A.J."/>
            <person name="Barry K."/>
            <person name="Miller A.N."/>
            <person name="Grigoriev I.V."/>
            <person name="Debuchy R."/>
            <person name="Gladieux P."/>
            <person name="Thoren M.H."/>
            <person name="Johannesson H."/>
        </authorList>
    </citation>
    <scope>NUCLEOTIDE SEQUENCE</scope>
    <source>
        <strain evidence="3">8032-3</strain>
    </source>
</reference>
<gene>
    <name evidence="3" type="ORF">QBC33DRAFT_586152</name>
</gene>
<feature type="region of interest" description="Disordered" evidence="1">
    <location>
        <begin position="291"/>
        <end position="315"/>
    </location>
</feature>
<name>A0AAJ0C384_9PEZI</name>
<dbReference type="Pfam" id="PF01266">
    <property type="entry name" value="DAO"/>
    <property type="match status" value="1"/>
</dbReference>
<dbReference type="SUPFAM" id="SSF51905">
    <property type="entry name" value="FAD/NAD(P)-binding domain"/>
    <property type="match status" value="1"/>
</dbReference>
<evidence type="ECO:0000256" key="1">
    <source>
        <dbReference type="SAM" id="MobiDB-lite"/>
    </source>
</evidence>
<dbReference type="AlphaFoldDB" id="A0AAJ0C384"/>
<keyword evidence="4" id="KW-1185">Reference proteome</keyword>
<protein>
    <submittedName>
        <fullName evidence="3">FAD dependent oxidoreductase</fullName>
    </submittedName>
</protein>
<dbReference type="InterPro" id="IPR036188">
    <property type="entry name" value="FAD/NAD-bd_sf"/>
</dbReference>
<evidence type="ECO:0000313" key="4">
    <source>
        <dbReference type="Proteomes" id="UP001244011"/>
    </source>
</evidence>
<evidence type="ECO:0000259" key="2">
    <source>
        <dbReference type="Pfam" id="PF01266"/>
    </source>
</evidence>